<sequence>MDKRNGDESEYIFGIKNFRLLTVCYIGLRAWWCKENENEAESDDDEEEVSIKVRTTYNILAKMKKEMMQEHNTVEEVFCLSTQRDYTVFYRNCDGSDVLSDIVIAHLISIQMMRTWPYVLIQHIK</sequence>
<gene>
    <name evidence="1" type="ORF">M9H77_01407</name>
</gene>
<dbReference type="EMBL" id="CM044701">
    <property type="protein sequence ID" value="KAI5680180.1"/>
    <property type="molecule type" value="Genomic_DNA"/>
</dbReference>
<evidence type="ECO:0000313" key="2">
    <source>
        <dbReference type="Proteomes" id="UP001060085"/>
    </source>
</evidence>
<comment type="caution">
    <text evidence="1">The sequence shown here is derived from an EMBL/GenBank/DDBJ whole genome shotgun (WGS) entry which is preliminary data.</text>
</comment>
<dbReference type="Proteomes" id="UP001060085">
    <property type="component" value="Linkage Group LG01"/>
</dbReference>
<reference evidence="2" key="1">
    <citation type="journal article" date="2023" name="Nat. Plants">
        <title>Single-cell RNA sequencing provides a high-resolution roadmap for understanding the multicellular compartmentation of specialized metabolism.</title>
        <authorList>
            <person name="Sun S."/>
            <person name="Shen X."/>
            <person name="Li Y."/>
            <person name="Li Y."/>
            <person name="Wang S."/>
            <person name="Li R."/>
            <person name="Zhang H."/>
            <person name="Shen G."/>
            <person name="Guo B."/>
            <person name="Wei J."/>
            <person name="Xu J."/>
            <person name="St-Pierre B."/>
            <person name="Chen S."/>
            <person name="Sun C."/>
        </authorList>
    </citation>
    <scope>NUCLEOTIDE SEQUENCE [LARGE SCALE GENOMIC DNA]</scope>
</reference>
<proteinExistence type="predicted"/>
<keyword evidence="2" id="KW-1185">Reference proteome</keyword>
<evidence type="ECO:0000313" key="1">
    <source>
        <dbReference type="EMBL" id="KAI5680180.1"/>
    </source>
</evidence>
<accession>A0ACC0C5H4</accession>
<organism evidence="1 2">
    <name type="scientific">Catharanthus roseus</name>
    <name type="common">Madagascar periwinkle</name>
    <name type="synonym">Vinca rosea</name>
    <dbReference type="NCBI Taxonomy" id="4058"/>
    <lineage>
        <taxon>Eukaryota</taxon>
        <taxon>Viridiplantae</taxon>
        <taxon>Streptophyta</taxon>
        <taxon>Embryophyta</taxon>
        <taxon>Tracheophyta</taxon>
        <taxon>Spermatophyta</taxon>
        <taxon>Magnoliopsida</taxon>
        <taxon>eudicotyledons</taxon>
        <taxon>Gunneridae</taxon>
        <taxon>Pentapetalae</taxon>
        <taxon>asterids</taxon>
        <taxon>lamiids</taxon>
        <taxon>Gentianales</taxon>
        <taxon>Apocynaceae</taxon>
        <taxon>Rauvolfioideae</taxon>
        <taxon>Vinceae</taxon>
        <taxon>Catharanthinae</taxon>
        <taxon>Catharanthus</taxon>
    </lineage>
</organism>
<name>A0ACC0C5H4_CATRO</name>
<protein>
    <submittedName>
        <fullName evidence="1">Uncharacterized protein</fullName>
    </submittedName>
</protein>